<gene>
    <name evidence="1" type="ORF">GHJ91_32620</name>
</gene>
<protein>
    <submittedName>
        <fullName evidence="1">Uncharacterized protein</fullName>
    </submittedName>
</protein>
<sequence length="184" mass="19925">MRSLEVMQAAGMSIPSGIDPNKLDAVYGYALEGVPNCGLAIATQKLIKGDYAGNPDILLGMIPKPPILAALAKAESRLAREDLARKREIAATLTHQPPEIDRSPEVMARVRARLNQFKQEHAASKAAAGGIVVQKSMSPERAEELARILALPDARSVSAEQMAYRRKIEMDIDAVEPTDEERAA</sequence>
<reference evidence="1" key="1">
    <citation type="journal article" date="2013" name="Genome Biol.">
        <title>Comparative genomics of the core and accessory genomes of 48 Sinorhizobium strains comprising five genospecies.</title>
        <authorList>
            <person name="Sugawara M."/>
            <person name="Epstein B."/>
            <person name="Badgley B.D."/>
            <person name="Unno T."/>
            <person name="Xu L."/>
            <person name="Reese J."/>
            <person name="Gyaneshwar P."/>
            <person name="Denny R."/>
            <person name="Mudge J."/>
            <person name="Bharti A.K."/>
            <person name="Farmer A.D."/>
            <person name="May G.D."/>
            <person name="Woodward J.E."/>
            <person name="Medigue C."/>
            <person name="Vallenet D."/>
            <person name="Lajus A."/>
            <person name="Rouy Z."/>
            <person name="Martinez-Vaz B."/>
            <person name="Tiffin P."/>
            <person name="Young N.D."/>
            <person name="Sadowsky M.J."/>
        </authorList>
    </citation>
    <scope>NUCLEOTIDE SEQUENCE</scope>
    <source>
        <strain evidence="1">M1</strain>
    </source>
</reference>
<name>A0A6G1WVC6_9HYPH</name>
<evidence type="ECO:0000313" key="1">
    <source>
        <dbReference type="EMBL" id="MQW73656.1"/>
    </source>
</evidence>
<organism evidence="1">
    <name type="scientific">Sinorhizobium medicae</name>
    <dbReference type="NCBI Taxonomy" id="110321"/>
    <lineage>
        <taxon>Bacteria</taxon>
        <taxon>Pseudomonadati</taxon>
        <taxon>Pseudomonadota</taxon>
        <taxon>Alphaproteobacteria</taxon>
        <taxon>Hyphomicrobiales</taxon>
        <taxon>Rhizobiaceae</taxon>
        <taxon>Sinorhizobium/Ensifer group</taxon>
        <taxon>Sinorhizobium</taxon>
    </lineage>
</organism>
<proteinExistence type="predicted"/>
<comment type="caution">
    <text evidence="1">The sequence shown here is derived from an EMBL/GenBank/DDBJ whole genome shotgun (WGS) entry which is preliminary data.</text>
</comment>
<dbReference type="EMBL" id="WISB01000218">
    <property type="protein sequence ID" value="MQW73656.1"/>
    <property type="molecule type" value="Genomic_DNA"/>
</dbReference>
<accession>A0A6G1WVC6</accession>
<dbReference type="AlphaFoldDB" id="A0A6G1WVC6"/>